<feature type="region of interest" description="Disordered" evidence="6">
    <location>
        <begin position="469"/>
        <end position="518"/>
    </location>
</feature>
<feature type="region of interest" description="Disordered" evidence="6">
    <location>
        <begin position="546"/>
        <end position="582"/>
    </location>
</feature>
<proteinExistence type="predicted"/>
<feature type="region of interest" description="Disordered" evidence="6">
    <location>
        <begin position="776"/>
        <end position="795"/>
    </location>
</feature>
<keyword evidence="4" id="KW-0770">Synapse</keyword>
<dbReference type="EMBL" id="CAJQZP010000828">
    <property type="protein sequence ID" value="CAG4987185.1"/>
    <property type="molecule type" value="Genomic_DNA"/>
</dbReference>
<reference evidence="10" key="1">
    <citation type="submission" date="2021-04" db="EMBL/GenBank/DDBJ databases">
        <authorList>
            <person name="Tunstrom K."/>
        </authorList>
    </citation>
    <scope>NUCLEOTIDE SEQUENCE</scope>
</reference>
<evidence type="ECO:0000256" key="1">
    <source>
        <dbReference type="ARBA" id="ARBA00004489"/>
    </source>
</evidence>
<feature type="region of interest" description="Disordered" evidence="6">
    <location>
        <begin position="410"/>
        <end position="443"/>
    </location>
</feature>
<dbReference type="Proteomes" id="UP000691718">
    <property type="component" value="Unassembled WGS sequence"/>
</dbReference>
<gene>
    <name evidence="10" type="ORF">PAPOLLO_LOCUS11416</name>
</gene>
<feature type="domain" description="DH" evidence="8">
    <location>
        <begin position="1"/>
        <end position="186"/>
    </location>
</feature>
<keyword evidence="5" id="KW-0966">Cell projection</keyword>
<dbReference type="OrthoDB" id="2155291at2759"/>
<evidence type="ECO:0000256" key="6">
    <source>
        <dbReference type="SAM" id="MobiDB-lite"/>
    </source>
</evidence>
<dbReference type="PROSITE" id="PS50238">
    <property type="entry name" value="RHOGAP"/>
    <property type="match status" value="1"/>
</dbReference>
<feature type="region of interest" description="Disordered" evidence="6">
    <location>
        <begin position="718"/>
        <end position="746"/>
    </location>
</feature>
<dbReference type="PANTHER" id="PTHR23182">
    <property type="entry name" value="BREAKPOINT CLUSTER REGION PROTEIN BCR"/>
    <property type="match status" value="1"/>
</dbReference>
<feature type="region of interest" description="Disordered" evidence="6">
    <location>
        <begin position="802"/>
        <end position="853"/>
    </location>
</feature>
<evidence type="ECO:0000313" key="10">
    <source>
        <dbReference type="EMBL" id="CAG4987185.1"/>
    </source>
</evidence>
<dbReference type="Pfam" id="PF00621">
    <property type="entry name" value="RhoGEF"/>
    <property type="match status" value="1"/>
</dbReference>
<dbReference type="PROSITE" id="PS50004">
    <property type="entry name" value="C2"/>
    <property type="match status" value="1"/>
</dbReference>
<feature type="compositionally biased region" description="Basic and acidic residues" evidence="6">
    <location>
        <begin position="802"/>
        <end position="815"/>
    </location>
</feature>
<dbReference type="InterPro" id="IPR000219">
    <property type="entry name" value="DH_dom"/>
</dbReference>
<dbReference type="InterPro" id="IPR001331">
    <property type="entry name" value="GDS_CDC24_CS"/>
</dbReference>
<dbReference type="GO" id="GO:0005085">
    <property type="term" value="F:guanyl-nucleotide exchange factor activity"/>
    <property type="evidence" value="ECO:0007669"/>
    <property type="project" value="UniProtKB-KW"/>
</dbReference>
<dbReference type="PROSITE" id="PS00741">
    <property type="entry name" value="DH_1"/>
    <property type="match status" value="1"/>
</dbReference>
<protein>
    <submittedName>
        <fullName evidence="10">(apollo) hypothetical protein</fullName>
    </submittedName>
</protein>
<feature type="compositionally biased region" description="Basic and acidic residues" evidence="6">
    <location>
        <begin position="469"/>
        <end position="481"/>
    </location>
</feature>
<dbReference type="SMART" id="SM00324">
    <property type="entry name" value="RhoGAP"/>
    <property type="match status" value="1"/>
</dbReference>
<dbReference type="PANTHER" id="PTHR23182:SF1">
    <property type="entry name" value="RHO GTPASE ACTIVATING PROTEIN AT 1A, ISOFORM E"/>
    <property type="match status" value="1"/>
</dbReference>
<comment type="caution">
    <text evidence="10">The sequence shown here is derived from an EMBL/GenBank/DDBJ whole genome shotgun (WGS) entry which is preliminary data.</text>
</comment>
<dbReference type="CDD" id="cd00160">
    <property type="entry name" value="RhoGEF"/>
    <property type="match status" value="1"/>
</dbReference>
<name>A0A8S3X0W0_PARAO</name>
<feature type="region of interest" description="Disordered" evidence="6">
    <location>
        <begin position="610"/>
        <end position="669"/>
    </location>
</feature>
<dbReference type="Pfam" id="PF19057">
    <property type="entry name" value="PH_19"/>
    <property type="match status" value="1"/>
</dbReference>
<feature type="compositionally biased region" description="Polar residues" evidence="6">
    <location>
        <begin position="1053"/>
        <end position="1063"/>
    </location>
</feature>
<dbReference type="InterPro" id="IPR037769">
    <property type="entry name" value="Abr/Bcr"/>
</dbReference>
<evidence type="ECO:0000259" key="7">
    <source>
        <dbReference type="PROSITE" id="PS50004"/>
    </source>
</evidence>
<feature type="region of interest" description="Disordered" evidence="6">
    <location>
        <begin position="880"/>
        <end position="978"/>
    </location>
</feature>
<dbReference type="Pfam" id="PF00620">
    <property type="entry name" value="RhoGAP"/>
    <property type="match status" value="1"/>
</dbReference>
<dbReference type="InterPro" id="IPR000198">
    <property type="entry name" value="RhoGAP_dom"/>
</dbReference>
<dbReference type="GO" id="GO:0030424">
    <property type="term" value="C:axon"/>
    <property type="evidence" value="ECO:0007669"/>
    <property type="project" value="UniProtKB-SubCell"/>
</dbReference>
<feature type="compositionally biased region" description="Basic and acidic residues" evidence="6">
    <location>
        <begin position="410"/>
        <end position="419"/>
    </location>
</feature>
<evidence type="ECO:0000313" key="11">
    <source>
        <dbReference type="Proteomes" id="UP000691718"/>
    </source>
</evidence>
<dbReference type="GO" id="GO:0016020">
    <property type="term" value="C:membrane"/>
    <property type="evidence" value="ECO:0007669"/>
    <property type="project" value="TreeGrafter"/>
</dbReference>
<dbReference type="GO" id="GO:0005096">
    <property type="term" value="F:GTPase activator activity"/>
    <property type="evidence" value="ECO:0007669"/>
    <property type="project" value="InterPro"/>
</dbReference>
<keyword evidence="3" id="KW-0344">Guanine-nucleotide releasing factor</keyword>
<evidence type="ECO:0000256" key="5">
    <source>
        <dbReference type="ARBA" id="ARBA00023273"/>
    </source>
</evidence>
<feature type="compositionally biased region" description="Basic residues" evidence="6">
    <location>
        <begin position="940"/>
        <end position="949"/>
    </location>
</feature>
<dbReference type="GO" id="GO:0043197">
    <property type="term" value="C:dendritic spine"/>
    <property type="evidence" value="ECO:0007669"/>
    <property type="project" value="UniProtKB-SubCell"/>
</dbReference>
<dbReference type="GO" id="GO:0035556">
    <property type="term" value="P:intracellular signal transduction"/>
    <property type="evidence" value="ECO:0007669"/>
    <property type="project" value="InterPro"/>
</dbReference>
<dbReference type="SMART" id="SM00325">
    <property type="entry name" value="RhoGEF"/>
    <property type="match status" value="1"/>
</dbReference>
<feature type="domain" description="Rho-GAP" evidence="9">
    <location>
        <begin position="1652"/>
        <end position="1861"/>
    </location>
</feature>
<feature type="region of interest" description="Disordered" evidence="6">
    <location>
        <begin position="1229"/>
        <end position="1271"/>
    </location>
</feature>
<feature type="region of interest" description="Disordered" evidence="6">
    <location>
        <begin position="1040"/>
        <end position="1070"/>
    </location>
</feature>
<organism evidence="10 11">
    <name type="scientific">Parnassius apollo</name>
    <name type="common">Apollo butterfly</name>
    <name type="synonym">Papilio apollo</name>
    <dbReference type="NCBI Taxonomy" id="110799"/>
    <lineage>
        <taxon>Eukaryota</taxon>
        <taxon>Metazoa</taxon>
        <taxon>Ecdysozoa</taxon>
        <taxon>Arthropoda</taxon>
        <taxon>Hexapoda</taxon>
        <taxon>Insecta</taxon>
        <taxon>Pterygota</taxon>
        <taxon>Neoptera</taxon>
        <taxon>Endopterygota</taxon>
        <taxon>Lepidoptera</taxon>
        <taxon>Glossata</taxon>
        <taxon>Ditrysia</taxon>
        <taxon>Papilionoidea</taxon>
        <taxon>Papilionidae</taxon>
        <taxon>Parnassiinae</taxon>
        <taxon>Parnassini</taxon>
        <taxon>Parnassius</taxon>
        <taxon>Parnassius</taxon>
    </lineage>
</organism>
<evidence type="ECO:0000256" key="4">
    <source>
        <dbReference type="ARBA" id="ARBA00023018"/>
    </source>
</evidence>
<comment type="subcellular location">
    <subcellularLocation>
        <location evidence="1">Cell projection</location>
        <location evidence="1">Axon</location>
    </subcellularLocation>
    <subcellularLocation>
        <location evidence="2">Cell projection</location>
        <location evidence="2">Dendritic spine</location>
    </subcellularLocation>
</comment>
<dbReference type="InterPro" id="IPR000008">
    <property type="entry name" value="C2_dom"/>
</dbReference>
<evidence type="ECO:0000259" key="8">
    <source>
        <dbReference type="PROSITE" id="PS50010"/>
    </source>
</evidence>
<feature type="domain" description="C2" evidence="7">
    <location>
        <begin position="1501"/>
        <end position="1618"/>
    </location>
</feature>
<dbReference type="PROSITE" id="PS50010">
    <property type="entry name" value="DH_2"/>
    <property type="match status" value="1"/>
</dbReference>
<feature type="region of interest" description="Disordered" evidence="6">
    <location>
        <begin position="306"/>
        <end position="373"/>
    </location>
</feature>
<evidence type="ECO:0000256" key="2">
    <source>
        <dbReference type="ARBA" id="ARBA00004552"/>
    </source>
</evidence>
<evidence type="ECO:0000259" key="9">
    <source>
        <dbReference type="PROSITE" id="PS50238"/>
    </source>
</evidence>
<sequence length="1874" mass="209624">MHRCIVTSIIESETVYVECLYVMEKYMNAIKATLSTSQPVITEEEFNTIFYKISELHELHKNFLEGLKAAVASWEEPLSVGIHFKKMAENINVYGAFLHNYGRATDAVRRRCGSSARFADLTRQIACRGQPMSLDDLLHKPVARVQKNALVLHDLIKYTPASHPDHAMLTDALNMTQHFLDEFNIIQTKSMFPNADRAQRRLVKNSFIVELSDGHRKLRHLFLFNDVIACAKYKASGRDKFTFELKWFIPLPEIVVVEDESVGGGEARETSPANIVALKSQASTVRDQILAEERAAHDDKILAEERAAHDDKVRPSPHRGAQVASVQRARPDPGRGARRTRRQGTSHTTSWRSSRKRPPSLARSWPRSAPHTTTRYVPHHIVALKSQASTVRSQILAVERAAHGDKILAEERAAHDNKVRPTPSRKRPPCATRSWPRSAPHTTTRCVPHHIVALKSQASTVCDQILAEERAAHDDKPDPGRGARRTRRQGTSHTTSWHSSRKRPPCVARSWPRSAPHTTTRYVPHHIVALKSQASTVRDQILAEERAAHDDKVRPHTTSWRSSRKRPPCATRSWPRSAPHTTTRYVPHHIVALKSQASTVRDQILAEERAAHDDKVRPSPHRGAQVASVQRARPDPGRGARRTRRQGTSHTTSWRSSRKRPPSLARYWPRSAPHTTTRYVPHHIVALKSQASTVRSQILAVERAAHGDKILAEERAAHDNKVRPTPSRKRPPCATRSWPRSAPHTTTRCVPHHIVALKSQASTVCDQILAEERAAHDDKVRPTPHVALKSQASTVRSQILAEERAAHDDKLDPGRGARRTRRQGTSHTTSWRSSRKRPPCATRSWPRSAPHTTTRCVPHHIVALKSQASTVRDQILAEERAAHDDKVRPTPHRGAQVASVHRARPDPGRGARRTRRQGTSHTTSWRPSGKRPPCVARSCRGARRTRRQGTSHTTSWRSSRKRPPCVTRSWPRSAPHTTTKYVPHHIVALKSQASTVRSQILAEERAAHDDKILAEEHTAHDDKVRPTPHRGAQVASVHCARPDPGRGARRTLRQGTSLTTSWRSSRKRPLCATRSWPRSAPHITTRYVPHHIVALKSQASTVRDQILAEERAAHYDKVRPSPHREAQVASVHCARPDPGRGARRTLRQGTSLTTSWRSSRKRPLCATRSWPRSAPHITTRYVPHHIVALKSQASTLRDQILAEERAAHYDKVRSSPYRGAQVASVHCARPDPGRGARRTLRQGTSLATSWRSSRKRPLCATRSWPRSAPHTTTRYVPRHIVALKSQASTVRDQILAEERAAHDDKVRPTPHRGAQVASVHRARPDPGRGARRTRRQGTSHTTSWRSSRKRPPCVARSWPRSAPDTTTRYVPHHIVTLKSQASTVRDQILAEKRAAHDDKKIRIGSRGVAEKQRKKLAELEGQLVLASPNLVLRVGAKAPGSSNALQRQHIFFLSSEYERTQWIDSIHALQASSAPPGGLCAISMLELQAWVTACRSYLQTDMGSYLLRSGRDDSLLLGDLQLHIGGMTAPLDTPADYYIVIEVDSYGHYFRKAKSKLVCRSAQPRWNESFTLDLEGSQNLRLLLYEDAARPVLRGKCTLKLSREWVSSSACGGVARTVSVGGGALPLRLRLLPPERSERRVPSAKPGALFGAKITVVAKREKRTIPFIISACVREVERRGIHEVGVYRVSGSASDLNRLRKSFETNAYEAEQLLKEVDIHSVTGVLKLYLRELPEALFTDALYPELLRAWGSTQGVGTSVDSGPAHTRRHALLKCYAQLPDLNKNCIDFLLNHFVKVNQHEADNKMSLHNLATVFGPTLLRPSGAGAGGKQRADQLAAGTVDAMAQAGILYCLLQQRQLAAQLSSHHRTPTLLD</sequence>
<feature type="compositionally biased region" description="Polar residues" evidence="6">
    <location>
        <begin position="1241"/>
        <end position="1251"/>
    </location>
</feature>
<accession>A0A8S3X0W0</accession>
<keyword evidence="11" id="KW-1185">Reference proteome</keyword>
<evidence type="ECO:0000256" key="3">
    <source>
        <dbReference type="ARBA" id="ARBA00022658"/>
    </source>
</evidence>
<feature type="region of interest" description="Disordered" evidence="6">
    <location>
        <begin position="1299"/>
        <end position="1366"/>
    </location>
</feature>